<feature type="transmembrane region" description="Helical" evidence="1">
    <location>
        <begin position="29"/>
        <end position="51"/>
    </location>
</feature>
<evidence type="ECO:0000313" key="3">
    <source>
        <dbReference type="Proteomes" id="UP001058602"/>
    </source>
</evidence>
<dbReference type="Proteomes" id="UP001058602">
    <property type="component" value="Chromosome 1"/>
</dbReference>
<evidence type="ECO:0000313" key="2">
    <source>
        <dbReference type="EMBL" id="UUM29544.1"/>
    </source>
</evidence>
<protein>
    <submittedName>
        <fullName evidence="2">Uncharacterized protein</fullName>
    </submittedName>
</protein>
<dbReference type="EMBL" id="CP102096">
    <property type="protein sequence ID" value="UUM29544.1"/>
    <property type="molecule type" value="Genomic_DNA"/>
</dbReference>
<keyword evidence="1" id="KW-0812">Transmembrane</keyword>
<gene>
    <name evidence="2" type="ORF">NP165_07365</name>
</gene>
<accession>A0ABY5LBW8</accession>
<organism evidence="2 3">
    <name type="scientific">Vibrio japonicus</name>
    <dbReference type="NCBI Taxonomy" id="1824638"/>
    <lineage>
        <taxon>Bacteria</taxon>
        <taxon>Pseudomonadati</taxon>
        <taxon>Pseudomonadota</taxon>
        <taxon>Gammaproteobacteria</taxon>
        <taxon>Vibrionales</taxon>
        <taxon>Vibrionaceae</taxon>
        <taxon>Vibrio</taxon>
    </lineage>
</organism>
<keyword evidence="1" id="KW-1133">Transmembrane helix</keyword>
<name>A0ABY5LBW8_9VIBR</name>
<keyword evidence="1" id="KW-0472">Membrane</keyword>
<reference evidence="2" key="1">
    <citation type="submission" date="2022-07" db="EMBL/GenBank/DDBJ databases">
        <title>Complete genome of Vibrio japonicus strain JCM 31412T and phylogenomic assessment of the Nereis clade of the genus Vibrio.</title>
        <authorList>
            <person name="Shlafstein M.D."/>
            <person name="Emsley S.A."/>
            <person name="Ushijima B."/>
            <person name="Videau P."/>
            <person name="Saw J.H."/>
        </authorList>
    </citation>
    <scope>NUCLEOTIDE SEQUENCE</scope>
    <source>
        <strain evidence="2">JCM 31412</strain>
    </source>
</reference>
<sequence length="52" mass="5995">MTRLIAIVFLVALAFVLVRYRTNEKLQKYVVVTLLSGFFVYTAALMISELIR</sequence>
<keyword evidence="3" id="KW-1185">Reference proteome</keyword>
<proteinExistence type="predicted"/>
<evidence type="ECO:0000256" key="1">
    <source>
        <dbReference type="SAM" id="Phobius"/>
    </source>
</evidence>
<dbReference type="RefSeq" id="WP_257083334.1">
    <property type="nucleotide sequence ID" value="NZ_CP102096.1"/>
</dbReference>